<reference evidence="3" key="1">
    <citation type="submission" date="2017-09" db="EMBL/GenBank/DDBJ databases">
        <title>Depth-based differentiation of microbial function through sediment-hosted aquifers and enrichment of novel symbionts in the deep terrestrial subsurface.</title>
        <authorList>
            <person name="Probst A.J."/>
            <person name="Ladd B."/>
            <person name="Jarett J.K."/>
            <person name="Geller-Mcgrath D.E."/>
            <person name="Sieber C.M.K."/>
            <person name="Emerson J.B."/>
            <person name="Anantharaman K."/>
            <person name="Thomas B.C."/>
            <person name="Malmstrom R."/>
            <person name="Stieglmeier M."/>
            <person name="Klingl A."/>
            <person name="Woyke T."/>
            <person name="Ryan C.M."/>
            <person name="Banfield J.F."/>
        </authorList>
    </citation>
    <scope>NUCLEOTIDE SEQUENCE [LARGE SCALE GENOMIC DNA]</scope>
</reference>
<evidence type="ECO:0000256" key="1">
    <source>
        <dbReference type="ARBA" id="ARBA00022679"/>
    </source>
</evidence>
<evidence type="ECO:0000313" key="2">
    <source>
        <dbReference type="EMBL" id="PJC68060.1"/>
    </source>
</evidence>
<accession>A0A2M8G5H5</accession>
<sequence>MISWLGFLPENIISIFLQKAAIAVFPFKKGVSLRRTTVIAALTHGVPVITTLGKYTTADFVNGKDIILVGPKNPAVLAKTIEELLQNQTLLQILKRNAKIFSQSFAWETIADNSRKFYQSLLR</sequence>
<dbReference type="Gene3D" id="3.40.50.2000">
    <property type="entry name" value="Glycogen Phosphorylase B"/>
    <property type="match status" value="1"/>
</dbReference>
<organism evidence="2 3">
    <name type="scientific">candidate division WWE3 bacterium CG_4_8_14_3_um_filter_42_11</name>
    <dbReference type="NCBI Taxonomy" id="1975076"/>
    <lineage>
        <taxon>Bacteria</taxon>
        <taxon>Katanobacteria</taxon>
    </lineage>
</organism>
<dbReference type="EMBL" id="PFQS01000130">
    <property type="protein sequence ID" value="PJC68060.1"/>
    <property type="molecule type" value="Genomic_DNA"/>
</dbReference>
<proteinExistence type="predicted"/>
<comment type="caution">
    <text evidence="2">The sequence shown here is derived from an EMBL/GenBank/DDBJ whole genome shotgun (WGS) entry which is preliminary data.</text>
</comment>
<name>A0A2M8G5H5_UNCKA</name>
<dbReference type="AlphaFoldDB" id="A0A2M8G5H5"/>
<keyword evidence="1" id="KW-0808">Transferase</keyword>
<evidence type="ECO:0000313" key="3">
    <source>
        <dbReference type="Proteomes" id="UP000229438"/>
    </source>
</evidence>
<dbReference type="Proteomes" id="UP000229438">
    <property type="component" value="Unassembled WGS sequence"/>
</dbReference>
<gene>
    <name evidence="2" type="ORF">CO015_05410</name>
</gene>
<protein>
    <recommendedName>
        <fullName evidence="4">Glycosyl transferase family 1 domain-containing protein</fullName>
    </recommendedName>
</protein>
<dbReference type="GO" id="GO:0009103">
    <property type="term" value="P:lipopolysaccharide biosynthetic process"/>
    <property type="evidence" value="ECO:0007669"/>
    <property type="project" value="TreeGrafter"/>
</dbReference>
<evidence type="ECO:0008006" key="4">
    <source>
        <dbReference type="Google" id="ProtNLM"/>
    </source>
</evidence>
<dbReference type="PANTHER" id="PTHR46401">
    <property type="entry name" value="GLYCOSYLTRANSFERASE WBBK-RELATED"/>
    <property type="match status" value="1"/>
</dbReference>
<dbReference type="GO" id="GO:0016757">
    <property type="term" value="F:glycosyltransferase activity"/>
    <property type="evidence" value="ECO:0007669"/>
    <property type="project" value="TreeGrafter"/>
</dbReference>
<dbReference type="PANTHER" id="PTHR46401:SF2">
    <property type="entry name" value="GLYCOSYLTRANSFERASE WBBK-RELATED"/>
    <property type="match status" value="1"/>
</dbReference>
<dbReference type="SUPFAM" id="SSF53756">
    <property type="entry name" value="UDP-Glycosyltransferase/glycogen phosphorylase"/>
    <property type="match status" value="1"/>
</dbReference>
<dbReference type="Pfam" id="PF13692">
    <property type="entry name" value="Glyco_trans_1_4"/>
    <property type="match status" value="1"/>
</dbReference>